<sequence length="89" mass="10454">MVIEIWKKIIIYFLYTPKMIPESMMMSKVWDGKRPRRIRGHFVAINGIRQILRIRLSNLLPIPRRICSDAAKASPLEIPTNSIYTQSRN</sequence>
<keyword evidence="2" id="KW-1185">Reference proteome</keyword>
<protein>
    <submittedName>
        <fullName evidence="1">Uncharacterized protein</fullName>
    </submittedName>
</protein>
<dbReference type="Proteomes" id="UP000708208">
    <property type="component" value="Unassembled WGS sequence"/>
</dbReference>
<evidence type="ECO:0000313" key="2">
    <source>
        <dbReference type="Proteomes" id="UP000708208"/>
    </source>
</evidence>
<accession>A0A8J2L845</accession>
<dbReference type="EMBL" id="CAJVCH010394045">
    <property type="protein sequence ID" value="CAG7817429.1"/>
    <property type="molecule type" value="Genomic_DNA"/>
</dbReference>
<name>A0A8J2L845_9HEXA</name>
<comment type="caution">
    <text evidence="1">The sequence shown here is derived from an EMBL/GenBank/DDBJ whole genome shotgun (WGS) entry which is preliminary data.</text>
</comment>
<reference evidence="1" key="1">
    <citation type="submission" date="2021-06" db="EMBL/GenBank/DDBJ databases">
        <authorList>
            <person name="Hodson N. C."/>
            <person name="Mongue J. A."/>
            <person name="Jaron S. K."/>
        </authorList>
    </citation>
    <scope>NUCLEOTIDE SEQUENCE</scope>
</reference>
<proteinExistence type="predicted"/>
<organism evidence="1 2">
    <name type="scientific">Allacma fusca</name>
    <dbReference type="NCBI Taxonomy" id="39272"/>
    <lineage>
        <taxon>Eukaryota</taxon>
        <taxon>Metazoa</taxon>
        <taxon>Ecdysozoa</taxon>
        <taxon>Arthropoda</taxon>
        <taxon>Hexapoda</taxon>
        <taxon>Collembola</taxon>
        <taxon>Symphypleona</taxon>
        <taxon>Sminthuridae</taxon>
        <taxon>Allacma</taxon>
    </lineage>
</organism>
<evidence type="ECO:0000313" key="1">
    <source>
        <dbReference type="EMBL" id="CAG7817429.1"/>
    </source>
</evidence>
<gene>
    <name evidence="1" type="ORF">AFUS01_LOCUS28001</name>
</gene>
<dbReference type="AlphaFoldDB" id="A0A8J2L845"/>